<name>A0AAP2CJL9_9BACT</name>
<feature type="domain" description="Response regulatory" evidence="5">
    <location>
        <begin position="4"/>
        <end position="121"/>
    </location>
</feature>
<evidence type="ECO:0000259" key="5">
    <source>
        <dbReference type="PROSITE" id="PS50110"/>
    </source>
</evidence>
<feature type="domain" description="HTH luxR-type" evidence="4">
    <location>
        <begin position="140"/>
        <end position="205"/>
    </location>
</feature>
<evidence type="ECO:0000313" key="7">
    <source>
        <dbReference type="Proteomes" id="UP001319104"/>
    </source>
</evidence>
<dbReference type="PROSITE" id="PS50110">
    <property type="entry name" value="RESPONSE_REGULATORY"/>
    <property type="match status" value="1"/>
</dbReference>
<comment type="caution">
    <text evidence="6">The sequence shown here is derived from an EMBL/GenBank/DDBJ whole genome shotgun (WGS) entry which is preliminary data.</text>
</comment>
<dbReference type="EMBL" id="JAHCMY010000004">
    <property type="protein sequence ID" value="MBS9524396.1"/>
    <property type="molecule type" value="Genomic_DNA"/>
</dbReference>
<dbReference type="InterPro" id="IPR058245">
    <property type="entry name" value="NreC/VraR/RcsB-like_REC"/>
</dbReference>
<dbReference type="PROSITE" id="PS50043">
    <property type="entry name" value="HTH_LUXR_2"/>
    <property type="match status" value="1"/>
</dbReference>
<dbReference type="Pfam" id="PF00072">
    <property type="entry name" value="Response_reg"/>
    <property type="match status" value="1"/>
</dbReference>
<evidence type="ECO:0000256" key="2">
    <source>
        <dbReference type="ARBA" id="ARBA00023125"/>
    </source>
</evidence>
<keyword evidence="7" id="KW-1185">Reference proteome</keyword>
<dbReference type="Gene3D" id="3.40.50.2300">
    <property type="match status" value="1"/>
</dbReference>
<evidence type="ECO:0000259" key="4">
    <source>
        <dbReference type="PROSITE" id="PS50043"/>
    </source>
</evidence>
<dbReference type="PANTHER" id="PTHR45566">
    <property type="entry name" value="HTH-TYPE TRANSCRIPTIONAL REGULATOR YHJB-RELATED"/>
    <property type="match status" value="1"/>
</dbReference>
<dbReference type="RefSeq" id="WP_213945252.1">
    <property type="nucleotide sequence ID" value="NZ_JAHCMY010000004.1"/>
</dbReference>
<keyword evidence="2" id="KW-0238">DNA-binding</keyword>
<dbReference type="AlphaFoldDB" id="A0AAP2CJL9"/>
<dbReference type="InterPro" id="IPR016032">
    <property type="entry name" value="Sig_transdc_resp-reg_C-effctor"/>
</dbReference>
<protein>
    <submittedName>
        <fullName evidence="6">Response regulator transcription factor</fullName>
    </submittedName>
</protein>
<dbReference type="PANTHER" id="PTHR45566:SF1">
    <property type="entry name" value="HTH-TYPE TRANSCRIPTIONAL REGULATOR YHJB-RELATED"/>
    <property type="match status" value="1"/>
</dbReference>
<dbReference type="SMART" id="SM00421">
    <property type="entry name" value="HTH_LUXR"/>
    <property type="match status" value="1"/>
</dbReference>
<proteinExistence type="predicted"/>
<dbReference type="SMART" id="SM00448">
    <property type="entry name" value="REC"/>
    <property type="match status" value="1"/>
</dbReference>
<evidence type="ECO:0000256" key="3">
    <source>
        <dbReference type="PROSITE-ProRule" id="PRU00169"/>
    </source>
</evidence>
<feature type="modified residue" description="4-aspartylphosphate" evidence="3">
    <location>
        <position position="56"/>
    </location>
</feature>
<dbReference type="SUPFAM" id="SSF46894">
    <property type="entry name" value="C-terminal effector domain of the bipartite response regulators"/>
    <property type="match status" value="1"/>
</dbReference>
<dbReference type="InterPro" id="IPR011006">
    <property type="entry name" value="CheY-like_superfamily"/>
</dbReference>
<dbReference type="Proteomes" id="UP001319104">
    <property type="component" value="Unassembled WGS sequence"/>
</dbReference>
<dbReference type="GO" id="GO:0000160">
    <property type="term" value="P:phosphorelay signal transduction system"/>
    <property type="evidence" value="ECO:0007669"/>
    <property type="project" value="InterPro"/>
</dbReference>
<sequence>MTASIAIVDDHELFLLGIAQLIESSMDVSIVSTMKGGTEVKHFLDEGKLPDLLIMDFHMPDGGGAKLLSFLDRGYPELKKLVISMDTDARTIKLCQQLGADGFISKDAVFTDLKEAITSILEGETYYMMDNDNMDELEVVLAEKYKLTKREMQILDLILNEYLTSEIADKLCTSPLTIKTHRRNIFRKLDVRNLAGLVSLMRSIK</sequence>
<dbReference type="SUPFAM" id="SSF52172">
    <property type="entry name" value="CheY-like"/>
    <property type="match status" value="1"/>
</dbReference>
<dbReference type="GO" id="GO:0003677">
    <property type="term" value="F:DNA binding"/>
    <property type="evidence" value="ECO:0007669"/>
    <property type="project" value="UniProtKB-KW"/>
</dbReference>
<dbReference type="InterPro" id="IPR051015">
    <property type="entry name" value="EvgA-like"/>
</dbReference>
<dbReference type="GO" id="GO:0006355">
    <property type="term" value="P:regulation of DNA-templated transcription"/>
    <property type="evidence" value="ECO:0007669"/>
    <property type="project" value="InterPro"/>
</dbReference>
<evidence type="ECO:0000256" key="1">
    <source>
        <dbReference type="ARBA" id="ARBA00022553"/>
    </source>
</evidence>
<dbReference type="CDD" id="cd06170">
    <property type="entry name" value="LuxR_C_like"/>
    <property type="match status" value="1"/>
</dbReference>
<evidence type="ECO:0000313" key="6">
    <source>
        <dbReference type="EMBL" id="MBS9524396.1"/>
    </source>
</evidence>
<dbReference type="PRINTS" id="PR00038">
    <property type="entry name" value="HTHLUXR"/>
</dbReference>
<organism evidence="6 7">
    <name type="scientific">Litoribacter ruber</name>
    <dbReference type="NCBI Taxonomy" id="702568"/>
    <lineage>
        <taxon>Bacteria</taxon>
        <taxon>Pseudomonadati</taxon>
        <taxon>Bacteroidota</taxon>
        <taxon>Cytophagia</taxon>
        <taxon>Cytophagales</taxon>
        <taxon>Cyclobacteriaceae</taxon>
        <taxon>Litoribacter</taxon>
    </lineage>
</organism>
<gene>
    <name evidence="6" type="ORF">KI659_10245</name>
</gene>
<accession>A0AAP2CJL9</accession>
<dbReference type="CDD" id="cd17535">
    <property type="entry name" value="REC_NarL-like"/>
    <property type="match status" value="1"/>
</dbReference>
<dbReference type="InterPro" id="IPR000792">
    <property type="entry name" value="Tscrpt_reg_LuxR_C"/>
</dbReference>
<dbReference type="InterPro" id="IPR001789">
    <property type="entry name" value="Sig_transdc_resp-reg_receiver"/>
</dbReference>
<keyword evidence="1 3" id="KW-0597">Phosphoprotein</keyword>
<dbReference type="Pfam" id="PF00196">
    <property type="entry name" value="GerE"/>
    <property type="match status" value="1"/>
</dbReference>
<reference evidence="6 7" key="1">
    <citation type="submission" date="2021-05" db="EMBL/GenBank/DDBJ databases">
        <authorList>
            <person name="Zhang Z.D."/>
            <person name="Osman G."/>
        </authorList>
    </citation>
    <scope>NUCLEOTIDE SEQUENCE [LARGE SCALE GENOMIC DNA]</scope>
    <source>
        <strain evidence="6 7">KCTC 32217</strain>
    </source>
</reference>